<dbReference type="Gene3D" id="1.10.600.10">
    <property type="entry name" value="Farnesyl Diphosphate Synthase"/>
    <property type="match status" value="1"/>
</dbReference>
<dbReference type="SFLD" id="SFLDS00005">
    <property type="entry name" value="Isoprenoid_Synthase_Type_I"/>
    <property type="match status" value="1"/>
</dbReference>
<gene>
    <name evidence="7" type="ORF">IAB93_02285</name>
</gene>
<dbReference type="GO" id="GO:0004659">
    <property type="term" value="F:prenyltransferase activity"/>
    <property type="evidence" value="ECO:0007669"/>
    <property type="project" value="InterPro"/>
</dbReference>
<evidence type="ECO:0000256" key="6">
    <source>
        <dbReference type="RuleBase" id="RU004466"/>
    </source>
</evidence>
<protein>
    <submittedName>
        <fullName evidence="7">Polyprenyl synthetase family protein</fullName>
    </submittedName>
</protein>
<evidence type="ECO:0000256" key="3">
    <source>
        <dbReference type="ARBA" id="ARBA00022679"/>
    </source>
</evidence>
<keyword evidence="4" id="KW-0479">Metal-binding</keyword>
<dbReference type="InterPro" id="IPR008949">
    <property type="entry name" value="Isoprenoid_synthase_dom_sf"/>
</dbReference>
<evidence type="ECO:0000256" key="5">
    <source>
        <dbReference type="ARBA" id="ARBA00022842"/>
    </source>
</evidence>
<dbReference type="AlphaFoldDB" id="A0A9D9I2K2"/>
<dbReference type="Proteomes" id="UP000823597">
    <property type="component" value="Unassembled WGS sequence"/>
</dbReference>
<dbReference type="InterPro" id="IPR033749">
    <property type="entry name" value="Polyprenyl_synt_CS"/>
</dbReference>
<dbReference type="GO" id="GO:0008299">
    <property type="term" value="P:isoprenoid biosynthetic process"/>
    <property type="evidence" value="ECO:0007669"/>
    <property type="project" value="InterPro"/>
</dbReference>
<evidence type="ECO:0000256" key="4">
    <source>
        <dbReference type="ARBA" id="ARBA00022723"/>
    </source>
</evidence>
<comment type="caution">
    <text evidence="7">The sequence shown here is derived from an EMBL/GenBank/DDBJ whole genome shotgun (WGS) entry which is preliminary data.</text>
</comment>
<evidence type="ECO:0000313" key="8">
    <source>
        <dbReference type="Proteomes" id="UP000823597"/>
    </source>
</evidence>
<keyword evidence="3 6" id="KW-0808">Transferase</keyword>
<evidence type="ECO:0000313" key="7">
    <source>
        <dbReference type="EMBL" id="MBO8464811.1"/>
    </source>
</evidence>
<dbReference type="PANTHER" id="PTHR12001:SF85">
    <property type="entry name" value="SHORT CHAIN ISOPRENYL DIPHOSPHATE SYNTHASE"/>
    <property type="match status" value="1"/>
</dbReference>
<dbReference type="CDD" id="cd00685">
    <property type="entry name" value="Trans_IPPS_HT"/>
    <property type="match status" value="1"/>
</dbReference>
<dbReference type="PROSITE" id="PS00723">
    <property type="entry name" value="POLYPRENYL_SYNTHASE_1"/>
    <property type="match status" value="1"/>
</dbReference>
<proteinExistence type="inferred from homology"/>
<comment type="cofactor">
    <cofactor evidence="1">
        <name>Mg(2+)</name>
        <dbReference type="ChEBI" id="CHEBI:18420"/>
    </cofactor>
</comment>
<evidence type="ECO:0000256" key="1">
    <source>
        <dbReference type="ARBA" id="ARBA00001946"/>
    </source>
</evidence>
<accession>A0A9D9I2K2</accession>
<evidence type="ECO:0000256" key="2">
    <source>
        <dbReference type="ARBA" id="ARBA00006706"/>
    </source>
</evidence>
<sequence>MFQTIEIDKIIQQCFSSISFKPYPENLYGPLRYMIAIGGKRIRPRLCLTAYNLFSDKVDNSILKPMMALEVFHCFTLIHDDIMDNSDRRRGQPTVRKKWNDNVAILSGDVMSIEAYRLLSEAPSEILPAALKLFNETAEKVCEGQQLDMDFEKFSVVTLDEYLKMIGLKTAALIAGSGKMGALIAGAPNKVCEAIYDYGYQVGIAFQIMDDYLDTFGDPIIFGKNIGGDIVHNKKSWLLVYALKSASSEQAAELKRILSMPVDSEENRNAKISRMKELYVALGADTAALSEIEKCHKAAFDALRGSGLEQAQLERLRDYMNSLFNRKR</sequence>
<dbReference type="SFLD" id="SFLDG01017">
    <property type="entry name" value="Polyprenyl_Transferase_Like"/>
    <property type="match status" value="1"/>
</dbReference>
<dbReference type="InterPro" id="IPR000092">
    <property type="entry name" value="Polyprenyl_synt"/>
</dbReference>
<dbReference type="EMBL" id="JADIME010000026">
    <property type="protein sequence ID" value="MBO8464811.1"/>
    <property type="molecule type" value="Genomic_DNA"/>
</dbReference>
<dbReference type="PANTHER" id="PTHR12001">
    <property type="entry name" value="GERANYLGERANYL PYROPHOSPHATE SYNTHASE"/>
    <property type="match status" value="1"/>
</dbReference>
<reference evidence="7" key="2">
    <citation type="journal article" date="2021" name="PeerJ">
        <title>Extensive microbial diversity within the chicken gut microbiome revealed by metagenomics and culture.</title>
        <authorList>
            <person name="Gilroy R."/>
            <person name="Ravi A."/>
            <person name="Getino M."/>
            <person name="Pursley I."/>
            <person name="Horton D.L."/>
            <person name="Alikhan N.F."/>
            <person name="Baker D."/>
            <person name="Gharbi K."/>
            <person name="Hall N."/>
            <person name="Watson M."/>
            <person name="Adriaenssens E.M."/>
            <person name="Foster-Nyarko E."/>
            <person name="Jarju S."/>
            <person name="Secka A."/>
            <person name="Antonio M."/>
            <person name="Oren A."/>
            <person name="Chaudhuri R.R."/>
            <person name="La Ragione R."/>
            <person name="Hildebrand F."/>
            <person name="Pallen M.J."/>
        </authorList>
    </citation>
    <scope>NUCLEOTIDE SEQUENCE</scope>
    <source>
        <strain evidence="7">10037</strain>
    </source>
</reference>
<dbReference type="GO" id="GO:0046872">
    <property type="term" value="F:metal ion binding"/>
    <property type="evidence" value="ECO:0007669"/>
    <property type="project" value="UniProtKB-KW"/>
</dbReference>
<reference evidence="7" key="1">
    <citation type="submission" date="2020-10" db="EMBL/GenBank/DDBJ databases">
        <authorList>
            <person name="Gilroy R."/>
        </authorList>
    </citation>
    <scope>NUCLEOTIDE SEQUENCE</scope>
    <source>
        <strain evidence="7">10037</strain>
    </source>
</reference>
<dbReference type="SUPFAM" id="SSF48576">
    <property type="entry name" value="Terpenoid synthases"/>
    <property type="match status" value="1"/>
</dbReference>
<dbReference type="PROSITE" id="PS00444">
    <property type="entry name" value="POLYPRENYL_SYNTHASE_2"/>
    <property type="match status" value="1"/>
</dbReference>
<keyword evidence="5" id="KW-0460">Magnesium</keyword>
<dbReference type="Pfam" id="PF00348">
    <property type="entry name" value="polyprenyl_synt"/>
    <property type="match status" value="1"/>
</dbReference>
<name>A0A9D9I2K2_9BACT</name>
<organism evidence="7 8">
    <name type="scientific">Candidatus Merdivivens pullistercoris</name>
    <dbReference type="NCBI Taxonomy" id="2840873"/>
    <lineage>
        <taxon>Bacteria</taxon>
        <taxon>Pseudomonadati</taxon>
        <taxon>Bacteroidota</taxon>
        <taxon>Bacteroidia</taxon>
        <taxon>Bacteroidales</taxon>
        <taxon>Muribaculaceae</taxon>
        <taxon>Muribaculaceae incertae sedis</taxon>
        <taxon>Candidatus Merdivivens</taxon>
    </lineage>
</organism>
<comment type="similarity">
    <text evidence="2 6">Belongs to the FPP/GGPP synthase family.</text>
</comment>